<name>A0A8S3T4D0_MYTED</name>
<comment type="caution">
    <text evidence="2">The sequence shown here is derived from an EMBL/GenBank/DDBJ whole genome shotgun (WGS) entry which is preliminary data.</text>
</comment>
<keyword evidence="3" id="KW-1185">Reference proteome</keyword>
<dbReference type="AlphaFoldDB" id="A0A8S3T4D0"/>
<reference evidence="2" key="1">
    <citation type="submission" date="2021-03" db="EMBL/GenBank/DDBJ databases">
        <authorList>
            <person name="Bekaert M."/>
        </authorList>
    </citation>
    <scope>NUCLEOTIDE SEQUENCE</scope>
</reference>
<dbReference type="EMBL" id="CAJPWZ010001993">
    <property type="protein sequence ID" value="CAG2228272.1"/>
    <property type="molecule type" value="Genomic_DNA"/>
</dbReference>
<evidence type="ECO:0000313" key="3">
    <source>
        <dbReference type="Proteomes" id="UP000683360"/>
    </source>
</evidence>
<evidence type="ECO:0000313" key="2">
    <source>
        <dbReference type="EMBL" id="CAG2228272.1"/>
    </source>
</evidence>
<protein>
    <recommendedName>
        <fullName evidence="1">Apple domain-containing protein</fullName>
    </recommendedName>
</protein>
<evidence type="ECO:0000259" key="1">
    <source>
        <dbReference type="PROSITE" id="PS50948"/>
    </source>
</evidence>
<organism evidence="2 3">
    <name type="scientific">Mytilus edulis</name>
    <name type="common">Blue mussel</name>
    <dbReference type="NCBI Taxonomy" id="6550"/>
    <lineage>
        <taxon>Eukaryota</taxon>
        <taxon>Metazoa</taxon>
        <taxon>Spiralia</taxon>
        <taxon>Lophotrochozoa</taxon>
        <taxon>Mollusca</taxon>
        <taxon>Bivalvia</taxon>
        <taxon>Autobranchia</taxon>
        <taxon>Pteriomorphia</taxon>
        <taxon>Mytilida</taxon>
        <taxon>Mytiloidea</taxon>
        <taxon>Mytilidae</taxon>
        <taxon>Mytilinae</taxon>
        <taxon>Mytilus</taxon>
    </lineage>
</organism>
<sequence>MKGGEIVTLDSQAVVSMINWYKDNDWFSQWYIYYCYHLNQNHSNSVCEYDDQNMAIDKKLSSLSSVPASTLDDCKTECQNYKNGEEQCWAVKYQNSANKCYMYASVSPQDYFSSTSNTNKNMFYSTRECFSSSIVIENEPSMTTDINTVVASCLPTTTSTVESTNAKTSIIPSNQFLTSSKGYTMSGSSSSNLKFLTYLESTTSDKTEMTTANVTISTTLYTNTTLSRFSESPVDVCSYDCPCMFGNGTVTIETLDARLEQLKAVLQIDKRRQVLTFVNFLVQQTVALVPKI</sequence>
<accession>A0A8S3T4D0</accession>
<proteinExistence type="predicted"/>
<dbReference type="PROSITE" id="PS50948">
    <property type="entry name" value="PAN"/>
    <property type="match status" value="1"/>
</dbReference>
<feature type="domain" description="Apple" evidence="1">
    <location>
        <begin position="47"/>
        <end position="129"/>
    </location>
</feature>
<dbReference type="InterPro" id="IPR003609">
    <property type="entry name" value="Pan_app"/>
</dbReference>
<gene>
    <name evidence="2" type="ORF">MEDL_41258</name>
</gene>
<dbReference type="Proteomes" id="UP000683360">
    <property type="component" value="Unassembled WGS sequence"/>
</dbReference>